<proteinExistence type="predicted"/>
<feature type="region of interest" description="Disordered" evidence="3">
    <location>
        <begin position="268"/>
        <end position="334"/>
    </location>
</feature>
<dbReference type="GO" id="GO:0005634">
    <property type="term" value="C:nucleus"/>
    <property type="evidence" value="ECO:0007669"/>
    <property type="project" value="UniProtKB-SubCell"/>
</dbReference>
<feature type="domain" description="Chromo" evidence="4">
    <location>
        <begin position="49"/>
        <end position="77"/>
    </location>
</feature>
<dbReference type="InterPro" id="IPR016197">
    <property type="entry name" value="Chromo-like_dom_sf"/>
</dbReference>
<dbReference type="CDD" id="cd00024">
    <property type="entry name" value="CD_CSD"/>
    <property type="match status" value="1"/>
</dbReference>
<evidence type="ECO:0000313" key="6">
    <source>
        <dbReference type="Proteomes" id="UP000247702"/>
    </source>
</evidence>
<sequence>MSISNIPIHELNEENVRYYKSIIYNTDQVLEKSKFANSEVKDGPKFKEITMEAIIGMKYRKGKVQYLVKWETIDEAEWLEADKCDKQLIKKYLDKNEESVIKETTTKSNPVKNKRNKKSFYEFKKNNYIDDHCSSRKDIRTRITKLCKGEWEDQVEGVESMFRHVDTGEWYTSLKWKNGSLSTHPNKEVNIKCPQKLMEEVSWLREAYTHKCSEVGYLSGETDRMKWLYDQSCEQIVSLKAQNEHLKKELDEGTYDLLLTINKIVKSKRARGENKRHHNRGGRFQNYRNLSLNLKKNNNNGNGDSNDNNDKRNKDTKNSQWDSTDEREKSRFRG</sequence>
<evidence type="ECO:0000313" key="5">
    <source>
        <dbReference type="EMBL" id="GBB95492.1"/>
    </source>
</evidence>
<keyword evidence="2" id="KW-0539">Nucleus</keyword>
<accession>A0A2Z6R3U6</accession>
<dbReference type="Pfam" id="PF01393">
    <property type="entry name" value="Chromo_shadow"/>
    <property type="match status" value="1"/>
</dbReference>
<protein>
    <recommendedName>
        <fullName evidence="4">Chromo domain-containing protein</fullName>
    </recommendedName>
</protein>
<dbReference type="SUPFAM" id="SSF54160">
    <property type="entry name" value="Chromo domain-like"/>
    <property type="match status" value="2"/>
</dbReference>
<feature type="compositionally biased region" description="Basic residues" evidence="3">
    <location>
        <begin position="268"/>
        <end position="281"/>
    </location>
</feature>
<comment type="subcellular location">
    <subcellularLocation>
        <location evidence="1">Nucleus</location>
    </subcellularLocation>
</comment>
<dbReference type="PROSITE" id="PS50013">
    <property type="entry name" value="CHROMO_2"/>
    <property type="match status" value="1"/>
</dbReference>
<dbReference type="AlphaFoldDB" id="A0A2Z6R3U6"/>
<dbReference type="InterPro" id="IPR000953">
    <property type="entry name" value="Chromo/chromo_shadow_dom"/>
</dbReference>
<feature type="compositionally biased region" description="Basic and acidic residues" evidence="3">
    <location>
        <begin position="324"/>
        <end position="334"/>
    </location>
</feature>
<dbReference type="Gene3D" id="2.40.50.40">
    <property type="match status" value="2"/>
</dbReference>
<dbReference type="SMART" id="SM00298">
    <property type="entry name" value="CHROMO"/>
    <property type="match status" value="1"/>
</dbReference>
<feature type="compositionally biased region" description="Low complexity" evidence="3">
    <location>
        <begin position="288"/>
        <end position="306"/>
    </location>
</feature>
<dbReference type="STRING" id="94130.A0A2Z6R3U6"/>
<dbReference type="InterPro" id="IPR008251">
    <property type="entry name" value="Chromo_shadow_dom"/>
</dbReference>
<evidence type="ECO:0000256" key="1">
    <source>
        <dbReference type="ARBA" id="ARBA00004123"/>
    </source>
</evidence>
<dbReference type="EMBL" id="BEXD01001724">
    <property type="protein sequence ID" value="GBB95492.1"/>
    <property type="molecule type" value="Genomic_DNA"/>
</dbReference>
<feature type="compositionally biased region" description="Basic and acidic residues" evidence="3">
    <location>
        <begin position="308"/>
        <end position="317"/>
    </location>
</feature>
<comment type="caution">
    <text evidence="5">The sequence shown here is derived from an EMBL/GenBank/DDBJ whole genome shotgun (WGS) entry which is preliminary data.</text>
</comment>
<reference evidence="5 6" key="1">
    <citation type="submission" date="2017-11" db="EMBL/GenBank/DDBJ databases">
        <title>The genome of Rhizophagus clarus HR1 reveals common genetic basis of auxotrophy among arbuscular mycorrhizal fungi.</title>
        <authorList>
            <person name="Kobayashi Y."/>
        </authorList>
    </citation>
    <scope>NUCLEOTIDE SEQUENCE [LARGE SCALE GENOMIC DNA]</scope>
    <source>
        <strain evidence="5 6">HR1</strain>
    </source>
</reference>
<evidence type="ECO:0000259" key="4">
    <source>
        <dbReference type="PROSITE" id="PS50013"/>
    </source>
</evidence>
<organism evidence="5 6">
    <name type="scientific">Rhizophagus clarus</name>
    <dbReference type="NCBI Taxonomy" id="94130"/>
    <lineage>
        <taxon>Eukaryota</taxon>
        <taxon>Fungi</taxon>
        <taxon>Fungi incertae sedis</taxon>
        <taxon>Mucoromycota</taxon>
        <taxon>Glomeromycotina</taxon>
        <taxon>Glomeromycetes</taxon>
        <taxon>Glomerales</taxon>
        <taxon>Glomeraceae</taxon>
        <taxon>Rhizophagus</taxon>
    </lineage>
</organism>
<name>A0A2Z6R3U6_9GLOM</name>
<evidence type="ECO:0000256" key="2">
    <source>
        <dbReference type="ARBA" id="ARBA00023242"/>
    </source>
</evidence>
<evidence type="ECO:0000256" key="3">
    <source>
        <dbReference type="SAM" id="MobiDB-lite"/>
    </source>
</evidence>
<dbReference type="Proteomes" id="UP000247702">
    <property type="component" value="Unassembled WGS sequence"/>
</dbReference>
<gene>
    <name evidence="5" type="ORF">RclHR1_02550004</name>
</gene>
<keyword evidence="6" id="KW-1185">Reference proteome</keyword>